<gene>
    <name evidence="2" type="ORF">B9P99_00515</name>
</gene>
<dbReference type="SUPFAM" id="SSF51735">
    <property type="entry name" value="NAD(P)-binding Rossmann-fold domains"/>
    <property type="match status" value="1"/>
</dbReference>
<evidence type="ECO:0000313" key="3">
    <source>
        <dbReference type="Proteomes" id="UP000240838"/>
    </source>
</evidence>
<dbReference type="InterPro" id="IPR016040">
    <property type="entry name" value="NAD(P)-bd_dom"/>
</dbReference>
<comment type="caution">
    <text evidence="2">The sequence shown here is derived from an EMBL/GenBank/DDBJ whole genome shotgun (WGS) entry which is preliminary data.</text>
</comment>
<dbReference type="AlphaFoldDB" id="A0A2R6BC13"/>
<reference evidence="2 3" key="1">
    <citation type="submission" date="2017-04" db="EMBL/GenBank/DDBJ databases">
        <title>Novel microbial lineages endemic to geothermal iron-oxide mats fill important gaps in the evolutionary history of Archaea.</title>
        <authorList>
            <person name="Jay Z.J."/>
            <person name="Beam J.P."/>
            <person name="Dlakic M."/>
            <person name="Rusch D.B."/>
            <person name="Kozubal M.A."/>
            <person name="Inskeep W.P."/>
        </authorList>
    </citation>
    <scope>NUCLEOTIDE SEQUENCE [LARGE SCALE GENOMIC DNA]</scope>
    <source>
        <strain evidence="2">OSP_B</strain>
    </source>
</reference>
<dbReference type="InterPro" id="IPR036291">
    <property type="entry name" value="NAD(P)-bd_dom_sf"/>
</dbReference>
<feature type="domain" description="NAD(P)-binding" evidence="1">
    <location>
        <begin position="6"/>
        <end position="73"/>
    </location>
</feature>
<protein>
    <recommendedName>
        <fullName evidence="1">NAD(P)-binding domain-containing protein</fullName>
    </recommendedName>
</protein>
<name>A0A2R6BC13_9ARCH</name>
<proteinExistence type="predicted"/>
<accession>A0A2R6BC13</accession>
<organism evidence="2 3">
    <name type="scientific">Candidatus Marsarchaeota G1 archaeon OSP_B</name>
    <dbReference type="NCBI Taxonomy" id="1978153"/>
    <lineage>
        <taxon>Archaea</taxon>
        <taxon>Candidatus Marsarchaeota</taxon>
        <taxon>Candidatus Marsarchaeota group 1</taxon>
    </lineage>
</organism>
<sequence>MKSTVLVAGGAGFIGSHVVDLLVEAGNYVVVLDDLSSGKLKNIEKHVDSGSVEFIRGSVVDREFVLNTVKTWTPL</sequence>
<dbReference type="Proteomes" id="UP000240838">
    <property type="component" value="Unassembled WGS sequence"/>
</dbReference>
<dbReference type="PANTHER" id="PTHR43000">
    <property type="entry name" value="DTDP-D-GLUCOSE 4,6-DEHYDRATASE-RELATED"/>
    <property type="match status" value="1"/>
</dbReference>
<evidence type="ECO:0000313" key="2">
    <source>
        <dbReference type="EMBL" id="PSN96199.1"/>
    </source>
</evidence>
<dbReference type="Pfam" id="PF16363">
    <property type="entry name" value="GDP_Man_Dehyd"/>
    <property type="match status" value="1"/>
</dbReference>
<evidence type="ECO:0000259" key="1">
    <source>
        <dbReference type="Pfam" id="PF16363"/>
    </source>
</evidence>
<dbReference type="Gene3D" id="3.40.50.720">
    <property type="entry name" value="NAD(P)-binding Rossmann-like Domain"/>
    <property type="match status" value="1"/>
</dbReference>
<dbReference type="EMBL" id="NEXA01000010">
    <property type="protein sequence ID" value="PSN96199.1"/>
    <property type="molecule type" value="Genomic_DNA"/>
</dbReference>